<evidence type="ECO:0000259" key="3">
    <source>
        <dbReference type="Pfam" id="PF02826"/>
    </source>
</evidence>
<dbReference type="InterPro" id="IPR006140">
    <property type="entry name" value="D-isomer_DH_NAD-bd"/>
</dbReference>
<dbReference type="PANTHER" id="PTHR43333">
    <property type="entry name" value="2-HACID_DH_C DOMAIN-CONTAINING PROTEIN"/>
    <property type="match status" value="1"/>
</dbReference>
<keyword evidence="1" id="KW-0560">Oxidoreductase</keyword>
<keyword evidence="5" id="KW-1185">Reference proteome</keyword>
<organism evidence="4 5">
    <name type="scientific">Fusarium albosuccineum</name>
    <dbReference type="NCBI Taxonomy" id="1237068"/>
    <lineage>
        <taxon>Eukaryota</taxon>
        <taxon>Fungi</taxon>
        <taxon>Dikarya</taxon>
        <taxon>Ascomycota</taxon>
        <taxon>Pezizomycotina</taxon>
        <taxon>Sordariomycetes</taxon>
        <taxon>Hypocreomycetidae</taxon>
        <taxon>Hypocreales</taxon>
        <taxon>Nectriaceae</taxon>
        <taxon>Fusarium</taxon>
        <taxon>Fusarium decemcellulare species complex</taxon>
    </lineage>
</organism>
<dbReference type="SUPFAM" id="SSF51735">
    <property type="entry name" value="NAD(P)-binding Rossmann-fold domains"/>
    <property type="match status" value="1"/>
</dbReference>
<dbReference type="InterPro" id="IPR029752">
    <property type="entry name" value="D-isomer_DH_CS1"/>
</dbReference>
<reference evidence="4 5" key="1">
    <citation type="submission" date="2020-01" db="EMBL/GenBank/DDBJ databases">
        <title>Identification and distribution of gene clusters putatively required for synthesis of sphingolipid metabolism inhibitors in phylogenetically diverse species of the filamentous fungus Fusarium.</title>
        <authorList>
            <person name="Kim H.-S."/>
            <person name="Busman M."/>
            <person name="Brown D.W."/>
            <person name="Divon H."/>
            <person name="Uhlig S."/>
            <person name="Proctor R.H."/>
        </authorList>
    </citation>
    <scope>NUCLEOTIDE SEQUENCE [LARGE SCALE GENOMIC DNA]</scope>
    <source>
        <strain evidence="4 5">NRRL 20459</strain>
    </source>
</reference>
<feature type="domain" description="D-isomer specific 2-hydroxyacid dehydrogenase NAD-binding" evidence="3">
    <location>
        <begin position="123"/>
        <end position="194"/>
    </location>
</feature>
<dbReference type="Pfam" id="PF02826">
    <property type="entry name" value="2-Hacid_dh_C"/>
    <property type="match status" value="2"/>
</dbReference>
<accession>A0A8H4LFQ2</accession>
<dbReference type="GO" id="GO:0051287">
    <property type="term" value="F:NAD binding"/>
    <property type="evidence" value="ECO:0007669"/>
    <property type="project" value="InterPro"/>
</dbReference>
<dbReference type="AlphaFoldDB" id="A0A8H4LFQ2"/>
<dbReference type="Proteomes" id="UP000554235">
    <property type="component" value="Unassembled WGS sequence"/>
</dbReference>
<comment type="caution">
    <text evidence="4">The sequence shown here is derived from an EMBL/GenBank/DDBJ whole genome shotgun (WGS) entry which is preliminary data.</text>
</comment>
<dbReference type="InterPro" id="IPR036291">
    <property type="entry name" value="NAD(P)-bd_dom_sf"/>
</dbReference>
<keyword evidence="2" id="KW-0520">NAD</keyword>
<evidence type="ECO:0000256" key="2">
    <source>
        <dbReference type="ARBA" id="ARBA00023027"/>
    </source>
</evidence>
<dbReference type="OrthoDB" id="298012at2759"/>
<dbReference type="PROSITE" id="PS00065">
    <property type="entry name" value="D_2_HYDROXYACID_DH_1"/>
    <property type="match status" value="1"/>
</dbReference>
<gene>
    <name evidence="4" type="ORF">FALBO_5861</name>
</gene>
<dbReference type="PANTHER" id="PTHR43333:SF1">
    <property type="entry name" value="D-ISOMER SPECIFIC 2-HYDROXYACID DEHYDROGENASE NAD-BINDING DOMAIN-CONTAINING PROTEIN"/>
    <property type="match status" value="1"/>
</dbReference>
<protein>
    <submittedName>
        <fullName evidence="4">D-isomer specific 2-hydroxyacid dehydrogenase</fullName>
    </submittedName>
</protein>
<feature type="domain" description="D-isomer specific 2-hydroxyacid dehydrogenase NAD-binding" evidence="3">
    <location>
        <begin position="232"/>
        <end position="307"/>
    </location>
</feature>
<dbReference type="CDD" id="cd12163">
    <property type="entry name" value="2-Hacid_dh_5"/>
    <property type="match status" value="1"/>
</dbReference>
<name>A0A8H4LFQ2_9HYPO</name>
<evidence type="ECO:0000256" key="1">
    <source>
        <dbReference type="ARBA" id="ARBA00023002"/>
    </source>
</evidence>
<sequence length="311" mass="34498">MARKISLGKEKVLIFIPSPPNEEWISRVQTRFPGLKVVWFNNSKPGGYVSPDEIARDIWDGVTIYCSFMPASADRMRNTRFVQLATAGNDRWLENEAFHSPNVVFCSASGCQSPQIAEWVMGTWLASQHEFARFAENQRRGFWERPTPANIQDSVGLRMGILGYGAIGRQCGKLAKAMGMQVLAYTRGPRATQESRLDRSYCVPGTGDPEGLIPDQWFSGSSKEAINHFLSQDLDIIVLCLPLADDNRGMLGPEQFEIMSKKKTFLSNVARGALVQTDALITALETGKIRGAALDVTDPEPLPLENECLLD</sequence>
<dbReference type="Gene3D" id="3.40.50.720">
    <property type="entry name" value="NAD(P)-binding Rossmann-like Domain"/>
    <property type="match status" value="2"/>
</dbReference>
<dbReference type="GO" id="GO:0016491">
    <property type="term" value="F:oxidoreductase activity"/>
    <property type="evidence" value="ECO:0007669"/>
    <property type="project" value="UniProtKB-KW"/>
</dbReference>
<dbReference type="EMBL" id="JAADYS010000768">
    <property type="protein sequence ID" value="KAF4467273.1"/>
    <property type="molecule type" value="Genomic_DNA"/>
</dbReference>
<evidence type="ECO:0000313" key="5">
    <source>
        <dbReference type="Proteomes" id="UP000554235"/>
    </source>
</evidence>
<evidence type="ECO:0000313" key="4">
    <source>
        <dbReference type="EMBL" id="KAF4467273.1"/>
    </source>
</evidence>
<proteinExistence type="predicted"/>